<feature type="compositionally biased region" description="Low complexity" evidence="1">
    <location>
        <begin position="162"/>
        <end position="172"/>
    </location>
</feature>
<dbReference type="InterPro" id="IPR043740">
    <property type="entry name" value="DUF5685"/>
</dbReference>
<dbReference type="Proteomes" id="UP000252586">
    <property type="component" value="Unassembled WGS sequence"/>
</dbReference>
<evidence type="ECO:0000313" key="3">
    <source>
        <dbReference type="Proteomes" id="UP000252586"/>
    </source>
</evidence>
<dbReference type="EMBL" id="QNRE01000004">
    <property type="protein sequence ID" value="RBO91414.1"/>
    <property type="molecule type" value="Genomic_DNA"/>
</dbReference>
<organism evidence="2 3">
    <name type="scientific">Nocardia puris</name>
    <dbReference type="NCBI Taxonomy" id="208602"/>
    <lineage>
        <taxon>Bacteria</taxon>
        <taxon>Bacillati</taxon>
        <taxon>Actinomycetota</taxon>
        <taxon>Actinomycetes</taxon>
        <taxon>Mycobacteriales</taxon>
        <taxon>Nocardiaceae</taxon>
        <taxon>Nocardia</taxon>
    </lineage>
</organism>
<dbReference type="STRING" id="1210090.GCA_001613185_00823"/>
<reference evidence="2 3" key="1">
    <citation type="submission" date="2018-06" db="EMBL/GenBank/DDBJ databases">
        <title>Genomic Encyclopedia of Type Strains, Phase IV (KMG-IV): sequencing the most valuable type-strain genomes for metagenomic binning, comparative biology and taxonomic classification.</title>
        <authorList>
            <person name="Goeker M."/>
        </authorList>
    </citation>
    <scope>NUCLEOTIDE SEQUENCE [LARGE SCALE GENOMIC DNA]</scope>
    <source>
        <strain evidence="2 3">DSM 44599</strain>
    </source>
</reference>
<name>A0A366DQ65_9NOCA</name>
<evidence type="ECO:0000256" key="1">
    <source>
        <dbReference type="SAM" id="MobiDB-lite"/>
    </source>
</evidence>
<keyword evidence="3" id="KW-1185">Reference proteome</keyword>
<evidence type="ECO:0000313" key="2">
    <source>
        <dbReference type="EMBL" id="RBO91414.1"/>
    </source>
</evidence>
<proteinExistence type="predicted"/>
<gene>
    <name evidence="2" type="ORF">DFR74_104116</name>
</gene>
<protein>
    <submittedName>
        <fullName evidence="2">Uncharacterized protein</fullName>
    </submittedName>
</protein>
<sequence length="429" mass="45701">MLRPCSHGAARYGIDASEWRAHLCGLCLGLRDEHGQLARAATNTDALLLGMLTEAQLRAPAPRAEAGPCPLRGMRRARVATADSPGVRLAVTASLLLGAAKIRDHVEDGDSSALARRPMTRVSSRWADAARAQAATIGFDVEPLVAAIDSQARLEREAVAALAADDGSSGSAPRHSARERRHGTACETSDPGESRSRGGTFTFGGEPQGGADPLDVLTSPTQLCAAEFFAHTAVLADRPENVEPLRIAGRHFGRIAHLTDAVEDYDDDVDRFNPLRATGTTLPEAYELIGESDRALRIALAESELAEVSTVRWMLLDPLRSLVHRVGRGMGALASHVCHPAESGHACGTSGDTLASATAFTGGQLIPVAATWGSAPPPRWDERDQQARRRREPRWKRWCERCCDCADCTSSCGNCCGSCGKCGNCCCDC</sequence>
<accession>A0A366DQ65</accession>
<feature type="region of interest" description="Disordered" evidence="1">
    <location>
        <begin position="162"/>
        <end position="214"/>
    </location>
</feature>
<comment type="caution">
    <text evidence="2">The sequence shown here is derived from an EMBL/GenBank/DDBJ whole genome shotgun (WGS) entry which is preliminary data.</text>
</comment>
<dbReference type="Pfam" id="PF18937">
    <property type="entry name" value="DUF5685"/>
    <property type="match status" value="1"/>
</dbReference>
<dbReference type="AlphaFoldDB" id="A0A366DQ65"/>